<dbReference type="EMBL" id="BJZT01000014">
    <property type="protein sequence ID" value="GEO99210.1"/>
    <property type="molecule type" value="Genomic_DNA"/>
</dbReference>
<dbReference type="Proteomes" id="UP000321258">
    <property type="component" value="Unassembled WGS sequence"/>
</dbReference>
<sequence>MPLPDWMTRLLDVGPETEPPDDRDFERDQAAVDAKLAPYRGIRYPAMPPDPRVIDTSRVLALRNRLLDPYAYRWRHVEAIDEIMDALFEPLIQSQGERYALGTNTIFLNARGESPSPRNRMPSNDFKKFHYITVRSLRLGDFLTSYEDAMRLLNNVLPDWGFTARVMTGGTEIRLERGETHRAWIGGAGIATLIVAAMLDLLAQSPQEAKPWRSV</sequence>
<organism evidence="1 2">
    <name type="scientific">Methylobacterium haplocladii</name>
    <dbReference type="NCBI Taxonomy" id="1176176"/>
    <lineage>
        <taxon>Bacteria</taxon>
        <taxon>Pseudomonadati</taxon>
        <taxon>Pseudomonadota</taxon>
        <taxon>Alphaproteobacteria</taxon>
        <taxon>Hyphomicrobiales</taxon>
        <taxon>Methylobacteriaceae</taxon>
        <taxon>Methylobacterium</taxon>
    </lineage>
</organism>
<dbReference type="RefSeq" id="WP_147078105.1">
    <property type="nucleotide sequence ID" value="NZ_BJZT01000014.1"/>
</dbReference>
<dbReference type="OrthoDB" id="7992557at2"/>
<proteinExistence type="predicted"/>
<keyword evidence="2" id="KW-1185">Reference proteome</keyword>
<protein>
    <submittedName>
        <fullName evidence="1">Uncharacterized protein</fullName>
    </submittedName>
</protein>
<comment type="caution">
    <text evidence="1">The sequence shown here is derived from an EMBL/GenBank/DDBJ whole genome shotgun (WGS) entry which is preliminary data.</text>
</comment>
<accession>A0A512INE1</accession>
<reference evidence="1 2" key="1">
    <citation type="submission" date="2019-07" db="EMBL/GenBank/DDBJ databases">
        <title>Whole genome shotgun sequence of Methylobacterium haplocladii NBRC 107714.</title>
        <authorList>
            <person name="Hosoyama A."/>
            <person name="Uohara A."/>
            <person name="Ohji S."/>
            <person name="Ichikawa N."/>
        </authorList>
    </citation>
    <scope>NUCLEOTIDE SEQUENCE [LARGE SCALE GENOMIC DNA]</scope>
    <source>
        <strain evidence="1 2">NBRC 107714</strain>
    </source>
</reference>
<name>A0A512INE1_9HYPH</name>
<gene>
    <name evidence="1" type="ORF">MHA02_15980</name>
</gene>
<evidence type="ECO:0000313" key="1">
    <source>
        <dbReference type="EMBL" id="GEO99210.1"/>
    </source>
</evidence>
<evidence type="ECO:0000313" key="2">
    <source>
        <dbReference type="Proteomes" id="UP000321258"/>
    </source>
</evidence>
<dbReference type="AlphaFoldDB" id="A0A512INE1"/>